<comment type="similarity">
    <text evidence="1">Belongs to the multicopper oxidase family.</text>
</comment>
<organism evidence="3 4">
    <name type="scientific">Datura stramonium</name>
    <name type="common">Jimsonweed</name>
    <name type="synonym">Common thornapple</name>
    <dbReference type="NCBI Taxonomy" id="4076"/>
    <lineage>
        <taxon>Eukaryota</taxon>
        <taxon>Viridiplantae</taxon>
        <taxon>Streptophyta</taxon>
        <taxon>Embryophyta</taxon>
        <taxon>Tracheophyta</taxon>
        <taxon>Spermatophyta</taxon>
        <taxon>Magnoliopsida</taxon>
        <taxon>eudicotyledons</taxon>
        <taxon>Gunneridae</taxon>
        <taxon>Pentapetalae</taxon>
        <taxon>asterids</taxon>
        <taxon>lamiids</taxon>
        <taxon>Solanales</taxon>
        <taxon>Solanaceae</taxon>
        <taxon>Solanoideae</taxon>
        <taxon>Datureae</taxon>
        <taxon>Datura</taxon>
    </lineage>
</organism>
<name>A0ABS8T075_DATST</name>
<gene>
    <name evidence="3" type="ORF">HAX54_052587</name>
</gene>
<evidence type="ECO:0000313" key="4">
    <source>
        <dbReference type="Proteomes" id="UP000823775"/>
    </source>
</evidence>
<evidence type="ECO:0000259" key="2">
    <source>
        <dbReference type="Pfam" id="PF07731"/>
    </source>
</evidence>
<evidence type="ECO:0000313" key="3">
    <source>
        <dbReference type="EMBL" id="MCD7464373.1"/>
    </source>
</evidence>
<dbReference type="Proteomes" id="UP000823775">
    <property type="component" value="Unassembled WGS sequence"/>
</dbReference>
<dbReference type="InterPro" id="IPR011706">
    <property type="entry name" value="Cu-oxidase_C"/>
</dbReference>
<sequence length="175" mass="19435">MGSKDTLSTAASSAPADTPLKLADHLIFPGVFTLGSIPDSPTGSGAYLQTSVMAADFRAAALRMGGGECKNSASRLTYNLRDTISRSTVQVYPDSWTALYIPLDNVGMWNIRSQNWARQYLGQQFYLYSLFTRKFMERRISNTQQCPSLWKSINPMNFAPVKLEQPAELLLATLR</sequence>
<reference evidence="3 4" key="1">
    <citation type="journal article" date="2021" name="BMC Genomics">
        <title>Datura genome reveals duplications of psychoactive alkaloid biosynthetic genes and high mutation rate following tissue culture.</title>
        <authorList>
            <person name="Rajewski A."/>
            <person name="Carter-House D."/>
            <person name="Stajich J."/>
            <person name="Litt A."/>
        </authorList>
    </citation>
    <scope>NUCLEOTIDE SEQUENCE [LARGE SCALE GENOMIC DNA]</scope>
    <source>
        <strain evidence="3">AR-01</strain>
    </source>
</reference>
<evidence type="ECO:0000256" key="1">
    <source>
        <dbReference type="ARBA" id="ARBA00010609"/>
    </source>
</evidence>
<proteinExistence type="inferred from homology"/>
<protein>
    <recommendedName>
        <fullName evidence="2">Plastocyanin-like domain-containing protein</fullName>
    </recommendedName>
</protein>
<dbReference type="EMBL" id="JACEIK010000958">
    <property type="protein sequence ID" value="MCD7464373.1"/>
    <property type="molecule type" value="Genomic_DNA"/>
</dbReference>
<dbReference type="SUPFAM" id="SSF49503">
    <property type="entry name" value="Cupredoxins"/>
    <property type="match status" value="1"/>
</dbReference>
<dbReference type="Pfam" id="PF07731">
    <property type="entry name" value="Cu-oxidase_2"/>
    <property type="match status" value="1"/>
</dbReference>
<keyword evidence="4" id="KW-1185">Reference proteome</keyword>
<dbReference type="InterPro" id="IPR008972">
    <property type="entry name" value="Cupredoxin"/>
</dbReference>
<comment type="caution">
    <text evidence="3">The sequence shown here is derived from an EMBL/GenBank/DDBJ whole genome shotgun (WGS) entry which is preliminary data.</text>
</comment>
<dbReference type="Gene3D" id="2.60.40.420">
    <property type="entry name" value="Cupredoxins - blue copper proteins"/>
    <property type="match status" value="1"/>
</dbReference>
<accession>A0ABS8T075</accession>
<feature type="domain" description="Plastocyanin-like" evidence="2">
    <location>
        <begin position="61"/>
        <end position="127"/>
    </location>
</feature>